<keyword evidence="3" id="KW-1185">Reference proteome</keyword>
<dbReference type="PANTHER" id="PTHR33336:SF3">
    <property type="entry name" value="ABM DOMAIN-CONTAINING PROTEIN"/>
    <property type="match status" value="1"/>
</dbReference>
<dbReference type="InterPro" id="IPR050744">
    <property type="entry name" value="AI-2_Isomerase_LsrG"/>
</dbReference>
<name>A0A084GIY2_METID</name>
<evidence type="ECO:0000259" key="1">
    <source>
        <dbReference type="PROSITE" id="PS51725"/>
    </source>
</evidence>
<accession>A0A084GIY2</accession>
<dbReference type="PANTHER" id="PTHR33336">
    <property type="entry name" value="QUINOL MONOOXYGENASE YGIN-RELATED"/>
    <property type="match status" value="1"/>
</dbReference>
<dbReference type="Pfam" id="PF03992">
    <property type="entry name" value="ABM"/>
    <property type="match status" value="1"/>
</dbReference>
<dbReference type="AlphaFoldDB" id="A0A084GIY2"/>
<dbReference type="SUPFAM" id="SSF54909">
    <property type="entry name" value="Dimeric alpha+beta barrel"/>
    <property type="match status" value="1"/>
</dbReference>
<dbReference type="OrthoDB" id="9806189at2"/>
<dbReference type="EMBL" id="JNVC02000024">
    <property type="protein sequence ID" value="KEZ47294.1"/>
    <property type="molecule type" value="Genomic_DNA"/>
</dbReference>
<proteinExistence type="predicted"/>
<evidence type="ECO:0000313" key="2">
    <source>
        <dbReference type="EMBL" id="KEZ47294.1"/>
    </source>
</evidence>
<dbReference type="PROSITE" id="PS51725">
    <property type="entry name" value="ABM"/>
    <property type="match status" value="1"/>
</dbReference>
<protein>
    <submittedName>
        <fullName evidence="2">Monooxygenase</fullName>
    </submittedName>
</protein>
<organism evidence="2 3">
    <name type="scientific">Metabacillus indicus</name>
    <name type="common">Bacillus indicus</name>
    <dbReference type="NCBI Taxonomy" id="246786"/>
    <lineage>
        <taxon>Bacteria</taxon>
        <taxon>Bacillati</taxon>
        <taxon>Bacillota</taxon>
        <taxon>Bacilli</taxon>
        <taxon>Bacillales</taxon>
        <taxon>Bacillaceae</taxon>
        <taxon>Metabacillus</taxon>
    </lineage>
</organism>
<dbReference type="GO" id="GO:0005829">
    <property type="term" value="C:cytosol"/>
    <property type="evidence" value="ECO:0007669"/>
    <property type="project" value="TreeGrafter"/>
</dbReference>
<evidence type="ECO:0000313" key="3">
    <source>
        <dbReference type="Proteomes" id="UP000028549"/>
    </source>
</evidence>
<dbReference type="Gene3D" id="3.30.70.100">
    <property type="match status" value="1"/>
</dbReference>
<dbReference type="InterPro" id="IPR011008">
    <property type="entry name" value="Dimeric_a/b-barrel"/>
</dbReference>
<reference evidence="2 3" key="1">
    <citation type="journal article" date="2005" name="Int. J. Syst. Evol. Microbiol.">
        <title>Bacillus cibi sp. nov., isolated from jeotgal, a traditional Korean fermented seafood.</title>
        <authorList>
            <person name="Yoon J.H."/>
            <person name="Lee C.H."/>
            <person name="Oh T.K."/>
        </authorList>
    </citation>
    <scope>NUCLEOTIDE SEQUENCE [LARGE SCALE GENOMIC DNA]</scope>
    <source>
        <strain evidence="2 3">DSM 16189</strain>
    </source>
</reference>
<dbReference type="RefSeq" id="WP_029567261.1">
    <property type="nucleotide sequence ID" value="NZ_JNVC02000024.1"/>
</dbReference>
<dbReference type="GO" id="GO:0004497">
    <property type="term" value="F:monooxygenase activity"/>
    <property type="evidence" value="ECO:0007669"/>
    <property type="project" value="UniProtKB-KW"/>
</dbReference>
<keyword evidence="2" id="KW-0503">Monooxygenase</keyword>
<gene>
    <name evidence="2" type="ORF">GS18_0220885</name>
</gene>
<feature type="domain" description="ABM" evidence="1">
    <location>
        <begin position="4"/>
        <end position="92"/>
    </location>
</feature>
<sequence length="95" mass="11011">MQPITITAILKAKEGKEGELRAELQNVLAPSRAEEGCMEYTLHESAEDERVFVFYETWKDAEALQQHIDSAHYQAYRKNTADLMESRQVLKLRKL</sequence>
<comment type="caution">
    <text evidence="2">The sequence shown here is derived from an EMBL/GenBank/DDBJ whole genome shotgun (WGS) entry which is preliminary data.</text>
</comment>
<dbReference type="InterPro" id="IPR007138">
    <property type="entry name" value="ABM_dom"/>
</dbReference>
<keyword evidence="2" id="KW-0560">Oxidoreductase</keyword>
<dbReference type="Proteomes" id="UP000028549">
    <property type="component" value="Unassembled WGS sequence"/>
</dbReference>
<dbReference type="STRING" id="246786.GS18_0220885"/>